<dbReference type="AlphaFoldDB" id="A0A1G6RBR1"/>
<sequence length="93" mass="9965">MPTAIVMIDTDQALIPEAATAIAEVPGVSAVYSVTGEVDLIAMVHVTDHNEFADIIADKISKVPGVQRTRTYLAFREFSSKDLDAAFALGLED</sequence>
<name>A0A1G6RBR1_9MICO</name>
<dbReference type="GO" id="GO:0043565">
    <property type="term" value="F:sequence-specific DNA binding"/>
    <property type="evidence" value="ECO:0007669"/>
    <property type="project" value="TreeGrafter"/>
</dbReference>
<dbReference type="Pfam" id="PF01037">
    <property type="entry name" value="AsnC_trans_reg"/>
    <property type="match status" value="1"/>
</dbReference>
<feature type="domain" description="Transcription regulator AsnC/Lrp ligand binding" evidence="1">
    <location>
        <begin position="6"/>
        <end position="77"/>
    </location>
</feature>
<dbReference type="GO" id="GO:0005829">
    <property type="term" value="C:cytosol"/>
    <property type="evidence" value="ECO:0007669"/>
    <property type="project" value="TreeGrafter"/>
</dbReference>
<dbReference type="Proteomes" id="UP000199039">
    <property type="component" value="Unassembled WGS sequence"/>
</dbReference>
<dbReference type="InterPro" id="IPR019887">
    <property type="entry name" value="Tscrpt_reg_AsnC/Lrp_C"/>
</dbReference>
<dbReference type="EMBL" id="FMYH01000005">
    <property type="protein sequence ID" value="SDD02059.1"/>
    <property type="molecule type" value="Genomic_DNA"/>
</dbReference>
<dbReference type="PANTHER" id="PTHR30154">
    <property type="entry name" value="LEUCINE-RESPONSIVE REGULATORY PROTEIN"/>
    <property type="match status" value="1"/>
</dbReference>
<dbReference type="GO" id="GO:0043200">
    <property type="term" value="P:response to amino acid"/>
    <property type="evidence" value="ECO:0007669"/>
    <property type="project" value="TreeGrafter"/>
</dbReference>
<dbReference type="Gene3D" id="3.30.70.920">
    <property type="match status" value="1"/>
</dbReference>
<dbReference type="PANTHER" id="PTHR30154:SF34">
    <property type="entry name" value="TRANSCRIPTIONAL REGULATOR AZLB"/>
    <property type="match status" value="1"/>
</dbReference>
<evidence type="ECO:0000313" key="2">
    <source>
        <dbReference type="EMBL" id="SDD02059.1"/>
    </source>
</evidence>
<keyword evidence="3" id="KW-1185">Reference proteome</keyword>
<evidence type="ECO:0000259" key="1">
    <source>
        <dbReference type="Pfam" id="PF01037"/>
    </source>
</evidence>
<gene>
    <name evidence="2" type="ORF">SAMN05216410_2652</name>
</gene>
<dbReference type="InterPro" id="IPR011008">
    <property type="entry name" value="Dimeric_a/b-barrel"/>
</dbReference>
<accession>A0A1G6RBR1</accession>
<reference evidence="2 3" key="1">
    <citation type="submission" date="2016-09" db="EMBL/GenBank/DDBJ databases">
        <authorList>
            <person name="Capua I."/>
            <person name="De Benedictis P."/>
            <person name="Joannis T."/>
            <person name="Lombin L.H."/>
            <person name="Cattoli G."/>
        </authorList>
    </citation>
    <scope>NUCLEOTIDE SEQUENCE [LARGE SCALE GENOMIC DNA]</scope>
    <source>
        <strain evidence="2 3">ISLP-3</strain>
    </source>
</reference>
<organism evidence="2 3">
    <name type="scientific">Sanguibacter gelidistatuariae</name>
    <dbReference type="NCBI Taxonomy" id="1814289"/>
    <lineage>
        <taxon>Bacteria</taxon>
        <taxon>Bacillati</taxon>
        <taxon>Actinomycetota</taxon>
        <taxon>Actinomycetes</taxon>
        <taxon>Micrococcales</taxon>
        <taxon>Sanguibacteraceae</taxon>
        <taxon>Sanguibacter</taxon>
    </lineage>
</organism>
<evidence type="ECO:0000313" key="3">
    <source>
        <dbReference type="Proteomes" id="UP000199039"/>
    </source>
</evidence>
<protein>
    <submittedName>
        <fullName evidence="2">AsnC family protein</fullName>
    </submittedName>
</protein>
<dbReference type="STRING" id="1814289.SAMN05216410_2652"/>
<dbReference type="RefSeq" id="WP_093183900.1">
    <property type="nucleotide sequence ID" value="NZ_FMYH01000005.1"/>
</dbReference>
<dbReference type="SUPFAM" id="SSF54909">
    <property type="entry name" value="Dimeric alpha+beta barrel"/>
    <property type="match status" value="1"/>
</dbReference>
<proteinExistence type="predicted"/>
<dbReference type="OrthoDB" id="70544at2"/>